<dbReference type="Pfam" id="PF01128">
    <property type="entry name" value="IspD"/>
    <property type="match status" value="1"/>
</dbReference>
<dbReference type="FunFam" id="3.90.550.10:FF:000003">
    <property type="entry name" value="2-C-methyl-D-erythritol 4-phosphate cytidylyltransferase"/>
    <property type="match status" value="1"/>
</dbReference>
<evidence type="ECO:0000313" key="5">
    <source>
        <dbReference type="EMBL" id="HIS65214.1"/>
    </source>
</evidence>
<evidence type="ECO:0000256" key="3">
    <source>
        <dbReference type="ARBA" id="ARBA00023229"/>
    </source>
</evidence>
<reference evidence="5" key="2">
    <citation type="journal article" date="2021" name="PeerJ">
        <title>Extensive microbial diversity within the chicken gut microbiome revealed by metagenomics and culture.</title>
        <authorList>
            <person name="Gilroy R."/>
            <person name="Ravi A."/>
            <person name="Getino M."/>
            <person name="Pursley I."/>
            <person name="Horton D.L."/>
            <person name="Alikhan N.F."/>
            <person name="Baker D."/>
            <person name="Gharbi K."/>
            <person name="Hall N."/>
            <person name="Watson M."/>
            <person name="Adriaenssens E.M."/>
            <person name="Foster-Nyarko E."/>
            <person name="Jarju S."/>
            <person name="Secka A."/>
            <person name="Antonio M."/>
            <person name="Oren A."/>
            <person name="Chaudhuri R.R."/>
            <person name="La Ragione R."/>
            <person name="Hildebrand F."/>
            <person name="Pallen M.J."/>
        </authorList>
    </citation>
    <scope>NUCLEOTIDE SEQUENCE</scope>
    <source>
        <strain evidence="5">ChiBcec16-1751</strain>
    </source>
</reference>
<organism evidence="5 6">
    <name type="scientific">Candidatus Avoscillospira avistercoris</name>
    <dbReference type="NCBI Taxonomy" id="2840707"/>
    <lineage>
        <taxon>Bacteria</taxon>
        <taxon>Bacillati</taxon>
        <taxon>Bacillota</taxon>
        <taxon>Clostridia</taxon>
        <taxon>Eubacteriales</taxon>
        <taxon>Oscillospiraceae</taxon>
        <taxon>Oscillospiraceae incertae sedis</taxon>
        <taxon>Candidatus Avoscillospira</taxon>
    </lineage>
</organism>
<sequence>MELGRKKHRKTEPMPCAAVIVAAGSASRMQGIDKALADLNGKPVLLHTLEAFERCERVDTVVVVTREDLIKPVEQLCRDHQITKVQQVLSGGSDRTRSVLRGLDALAQREGLAAIHDGARPLVTQEILLETIAKAERTGAAAPAVPVKDTIKVTGDGVIAATPDRSRLVAIQTPQIFDLDFIRGALYKALEDDAPLTDDCSAAERLGMQVHLTEGSEENLKITTPMDLVVAQAILKRREQP</sequence>
<feature type="site" description="Transition state stabilizer" evidence="4">
    <location>
        <position position="28"/>
    </location>
</feature>
<dbReference type="InterPro" id="IPR034683">
    <property type="entry name" value="IspD/TarI"/>
</dbReference>
<gene>
    <name evidence="4 5" type="primary">ispD</name>
    <name evidence="5" type="ORF">IAA83_07585</name>
</gene>
<comment type="catalytic activity">
    <reaction evidence="4">
        <text>2-C-methyl-D-erythritol 4-phosphate + CTP + H(+) = 4-CDP-2-C-methyl-D-erythritol + diphosphate</text>
        <dbReference type="Rhea" id="RHEA:13429"/>
        <dbReference type="ChEBI" id="CHEBI:15378"/>
        <dbReference type="ChEBI" id="CHEBI:33019"/>
        <dbReference type="ChEBI" id="CHEBI:37563"/>
        <dbReference type="ChEBI" id="CHEBI:57823"/>
        <dbReference type="ChEBI" id="CHEBI:58262"/>
        <dbReference type="EC" id="2.7.7.60"/>
    </reaction>
</comment>
<comment type="function">
    <text evidence="4">Catalyzes the formation of 4-diphosphocytidyl-2-C-methyl-D-erythritol from CTP and 2-C-methyl-D-erythritol 4-phosphate (MEP).</text>
</comment>
<proteinExistence type="inferred from homology"/>
<keyword evidence="1 4" id="KW-0808">Transferase</keyword>
<comment type="similarity">
    <text evidence="4">Belongs to the IspD/TarI cytidylyltransferase family. IspD subfamily.</text>
</comment>
<comment type="pathway">
    <text evidence="4">Isoprenoid biosynthesis; isopentenyl diphosphate biosynthesis via DXP pathway; isopentenyl diphosphate from 1-deoxy-D-xylulose 5-phosphate: step 2/6.</text>
</comment>
<evidence type="ECO:0000313" key="6">
    <source>
        <dbReference type="Proteomes" id="UP000886741"/>
    </source>
</evidence>
<dbReference type="AlphaFoldDB" id="A0A9D1JUG1"/>
<dbReference type="InterPro" id="IPR029044">
    <property type="entry name" value="Nucleotide-diphossugar_trans"/>
</dbReference>
<dbReference type="PANTHER" id="PTHR32125">
    <property type="entry name" value="2-C-METHYL-D-ERYTHRITOL 4-PHOSPHATE CYTIDYLYLTRANSFERASE, CHLOROPLASTIC"/>
    <property type="match status" value="1"/>
</dbReference>
<comment type="caution">
    <text evidence="5">The sequence shown here is derived from an EMBL/GenBank/DDBJ whole genome shotgun (WGS) entry which is preliminary data.</text>
</comment>
<dbReference type="Proteomes" id="UP000886741">
    <property type="component" value="Unassembled WGS sequence"/>
</dbReference>
<feature type="site" description="Positions MEP for the nucleophilic attack" evidence="4">
    <location>
        <position position="221"/>
    </location>
</feature>
<dbReference type="EC" id="2.7.7.60" evidence="4"/>
<dbReference type="HAMAP" id="MF_00108">
    <property type="entry name" value="IspD"/>
    <property type="match status" value="1"/>
</dbReference>
<dbReference type="InterPro" id="IPR050088">
    <property type="entry name" value="IspD/TarI_cytidylyltransf_bact"/>
</dbReference>
<evidence type="ECO:0000256" key="1">
    <source>
        <dbReference type="ARBA" id="ARBA00022679"/>
    </source>
</evidence>
<dbReference type="SUPFAM" id="SSF53448">
    <property type="entry name" value="Nucleotide-diphospho-sugar transferases"/>
    <property type="match status" value="1"/>
</dbReference>
<protein>
    <recommendedName>
        <fullName evidence="4">2-C-methyl-D-erythritol 4-phosphate cytidylyltransferase</fullName>
        <ecNumber evidence="4">2.7.7.60</ecNumber>
    </recommendedName>
    <alternativeName>
        <fullName evidence="4">4-diphosphocytidyl-2C-methyl-D-erythritol synthase</fullName>
    </alternativeName>
    <alternativeName>
        <fullName evidence="4">MEP cytidylyltransferase</fullName>
        <shortName evidence="4">MCT</shortName>
    </alternativeName>
</protein>
<dbReference type="GO" id="GO:0019288">
    <property type="term" value="P:isopentenyl diphosphate biosynthetic process, methylerythritol 4-phosphate pathway"/>
    <property type="evidence" value="ECO:0007669"/>
    <property type="project" value="UniProtKB-UniRule"/>
</dbReference>
<keyword evidence="3 4" id="KW-0414">Isoprene biosynthesis</keyword>
<dbReference type="Gene3D" id="3.90.550.10">
    <property type="entry name" value="Spore Coat Polysaccharide Biosynthesis Protein SpsA, Chain A"/>
    <property type="match status" value="1"/>
</dbReference>
<evidence type="ECO:0000256" key="4">
    <source>
        <dbReference type="HAMAP-Rule" id="MF_00108"/>
    </source>
</evidence>
<dbReference type="InterPro" id="IPR001228">
    <property type="entry name" value="IspD"/>
</dbReference>
<dbReference type="PANTHER" id="PTHR32125:SF4">
    <property type="entry name" value="2-C-METHYL-D-ERYTHRITOL 4-PHOSPHATE CYTIDYLYLTRANSFERASE, CHLOROPLASTIC"/>
    <property type="match status" value="1"/>
</dbReference>
<evidence type="ECO:0000256" key="2">
    <source>
        <dbReference type="ARBA" id="ARBA00022695"/>
    </source>
</evidence>
<accession>A0A9D1JUG1</accession>
<dbReference type="EMBL" id="DVJJ01000114">
    <property type="protein sequence ID" value="HIS65214.1"/>
    <property type="molecule type" value="Genomic_DNA"/>
</dbReference>
<dbReference type="CDD" id="cd02516">
    <property type="entry name" value="CDP-ME_synthetase"/>
    <property type="match status" value="1"/>
</dbReference>
<dbReference type="GO" id="GO:0050518">
    <property type="term" value="F:2-C-methyl-D-erythritol 4-phosphate cytidylyltransferase activity"/>
    <property type="evidence" value="ECO:0007669"/>
    <property type="project" value="UniProtKB-UniRule"/>
</dbReference>
<feature type="site" description="Transition state stabilizer" evidence="4">
    <location>
        <position position="34"/>
    </location>
</feature>
<feature type="site" description="Positions MEP for the nucleophilic attack" evidence="4">
    <location>
        <position position="165"/>
    </location>
</feature>
<dbReference type="NCBIfam" id="TIGR00453">
    <property type="entry name" value="ispD"/>
    <property type="match status" value="1"/>
</dbReference>
<reference evidence="5" key="1">
    <citation type="submission" date="2020-10" db="EMBL/GenBank/DDBJ databases">
        <authorList>
            <person name="Gilroy R."/>
        </authorList>
    </citation>
    <scope>NUCLEOTIDE SEQUENCE</scope>
    <source>
        <strain evidence="5">ChiBcec16-1751</strain>
    </source>
</reference>
<keyword evidence="2 4" id="KW-0548">Nucleotidyltransferase</keyword>
<name>A0A9D1JUG1_9FIRM</name>